<dbReference type="EMBL" id="MHVH01000005">
    <property type="protein sequence ID" value="OHA90321.1"/>
    <property type="molecule type" value="Genomic_DNA"/>
</dbReference>
<sequence length="197" mass="21478">MLRPETVASLEQTLVQFEQTTGNEIAVVTITSLGADQTIETYAVELFQKWGIGKAKEDNGLLLLISRDDREMRIEVGYGLEPIITDIESAGIIRDVLTPAFQEERYDEGVQAAVSRIVSDIETEEPPPRSKKPFPWVDIVYLAIILIVIFINIRRKRQGKSTVFPIFFGGGRGGKGGGRFGGFGGGMSGGGGASGRW</sequence>
<evidence type="ECO:0000256" key="1">
    <source>
        <dbReference type="SAM" id="Phobius"/>
    </source>
</evidence>
<evidence type="ECO:0000259" key="2">
    <source>
        <dbReference type="Pfam" id="PF04536"/>
    </source>
</evidence>
<dbReference type="PANTHER" id="PTHR30373:SF2">
    <property type="entry name" value="UPF0603 PROTEIN YGCG"/>
    <property type="match status" value="1"/>
</dbReference>
<dbReference type="Gene3D" id="3.10.310.50">
    <property type="match status" value="1"/>
</dbReference>
<reference evidence="3 4" key="1">
    <citation type="journal article" date="2016" name="Nat. Commun.">
        <title>Thousands of microbial genomes shed light on interconnected biogeochemical processes in an aquifer system.</title>
        <authorList>
            <person name="Anantharaman K."/>
            <person name="Brown C.T."/>
            <person name="Hug L.A."/>
            <person name="Sharon I."/>
            <person name="Castelle C.J."/>
            <person name="Probst A.J."/>
            <person name="Thomas B.C."/>
            <person name="Singh A."/>
            <person name="Wilkins M.J."/>
            <person name="Karaoz U."/>
            <person name="Brodie E.L."/>
            <person name="Williams K.H."/>
            <person name="Hubbard S.S."/>
            <person name="Banfield J.F."/>
        </authorList>
    </citation>
    <scope>NUCLEOTIDE SEQUENCE [LARGE SCALE GENOMIC DNA]</scope>
</reference>
<name>A0A1G2T123_9BACT</name>
<dbReference type="AlphaFoldDB" id="A0A1G2T123"/>
<dbReference type="Pfam" id="PF04536">
    <property type="entry name" value="TPM_phosphatase"/>
    <property type="match status" value="1"/>
</dbReference>
<dbReference type="Proteomes" id="UP000178107">
    <property type="component" value="Unassembled WGS sequence"/>
</dbReference>
<evidence type="ECO:0000313" key="4">
    <source>
        <dbReference type="Proteomes" id="UP000178107"/>
    </source>
</evidence>
<feature type="domain" description="TPM" evidence="2">
    <location>
        <begin position="1"/>
        <end position="118"/>
    </location>
</feature>
<protein>
    <recommendedName>
        <fullName evidence="2">TPM domain-containing protein</fullName>
    </recommendedName>
</protein>
<feature type="transmembrane region" description="Helical" evidence="1">
    <location>
        <begin position="134"/>
        <end position="153"/>
    </location>
</feature>
<organism evidence="3 4">
    <name type="scientific">Candidatus Zambryskibacteria bacterium RIFCSPHIGHO2_01_FULL_46_25</name>
    <dbReference type="NCBI Taxonomy" id="1802738"/>
    <lineage>
        <taxon>Bacteria</taxon>
        <taxon>Candidatus Zambryskiibacteriota</taxon>
    </lineage>
</organism>
<keyword evidence="1" id="KW-1133">Transmembrane helix</keyword>
<comment type="caution">
    <text evidence="3">The sequence shown here is derived from an EMBL/GenBank/DDBJ whole genome shotgun (WGS) entry which is preliminary data.</text>
</comment>
<proteinExistence type="predicted"/>
<accession>A0A1G2T123</accession>
<dbReference type="InterPro" id="IPR007621">
    <property type="entry name" value="TPM_dom"/>
</dbReference>
<keyword evidence="1" id="KW-0472">Membrane</keyword>
<dbReference type="PANTHER" id="PTHR30373">
    <property type="entry name" value="UPF0603 PROTEIN YGCG"/>
    <property type="match status" value="1"/>
</dbReference>
<keyword evidence="1" id="KW-0812">Transmembrane</keyword>
<evidence type="ECO:0000313" key="3">
    <source>
        <dbReference type="EMBL" id="OHA90321.1"/>
    </source>
</evidence>
<gene>
    <name evidence="3" type="ORF">A2838_01840</name>
</gene>